<dbReference type="Proteomes" id="UP000298337">
    <property type="component" value="Unassembled WGS sequence"/>
</dbReference>
<dbReference type="SUPFAM" id="SSF52402">
    <property type="entry name" value="Adenine nucleotide alpha hydrolases-like"/>
    <property type="match status" value="1"/>
</dbReference>
<reference evidence="1 2" key="1">
    <citation type="submission" date="2019-04" db="EMBL/GenBank/DDBJ databases">
        <authorList>
            <person name="Feng G."/>
            <person name="Zhang J."/>
            <person name="Zhu H."/>
        </authorList>
    </citation>
    <scope>NUCLEOTIDE SEQUENCE [LARGE SCALE GENOMIC DNA]</scope>
    <source>
        <strain evidence="1 2">92R-1</strain>
    </source>
</reference>
<accession>A0A4Z0P3L3</accession>
<evidence type="ECO:0000313" key="2">
    <source>
        <dbReference type="Proteomes" id="UP000298337"/>
    </source>
</evidence>
<dbReference type="InterPro" id="IPR014729">
    <property type="entry name" value="Rossmann-like_a/b/a_fold"/>
</dbReference>
<protein>
    <recommendedName>
        <fullName evidence="3">Phosphoadenosine phosphosulfate reductase family protein</fullName>
    </recommendedName>
</protein>
<dbReference type="EMBL" id="SRLA01000004">
    <property type="protein sequence ID" value="TGE05600.1"/>
    <property type="molecule type" value="Genomic_DNA"/>
</dbReference>
<dbReference type="Gene3D" id="3.40.50.620">
    <property type="entry name" value="HUPs"/>
    <property type="match status" value="1"/>
</dbReference>
<proteinExistence type="predicted"/>
<keyword evidence="2" id="KW-1185">Reference proteome</keyword>
<organism evidence="1 2">
    <name type="scientific">Hymenobacter fodinae</name>
    <dbReference type="NCBI Taxonomy" id="2510796"/>
    <lineage>
        <taxon>Bacteria</taxon>
        <taxon>Pseudomonadati</taxon>
        <taxon>Bacteroidota</taxon>
        <taxon>Cytophagia</taxon>
        <taxon>Cytophagales</taxon>
        <taxon>Hymenobacteraceae</taxon>
        <taxon>Hymenobacter</taxon>
    </lineage>
</organism>
<evidence type="ECO:0008006" key="3">
    <source>
        <dbReference type="Google" id="ProtNLM"/>
    </source>
</evidence>
<gene>
    <name evidence="1" type="ORF">EU556_20070</name>
</gene>
<dbReference type="AlphaFoldDB" id="A0A4Z0P3L3"/>
<name>A0A4Z0P3L3_9BACT</name>
<sequence>MGIPRVISDSSGRSSGVMTYLEIQKGLGPDDYILFVNTGWEDNRSLDFLRDQQLYWGAPIRYLEYCAVNGWKEVTYDTCARVDWFSTDVAYLRQAIANSPFWRRIMAAYLSPGKPRDNKAKARAAKGYPLFQEPNRIREVLMLPNIAAKFCTQELKVRVMRDFMRSQGYTHWQMVQGIRADEPHRLHKSKDSKEPRWDNVYPLADAGITEKDVRAFWRRQPFDLQLESYEGNCRFCFEKNKAKLQLLTDETPIAAQVLAETEEATRTTFIDKLPLQAFLNRVGRRPIEDQRRALLEAPPQPISCFCGD</sequence>
<evidence type="ECO:0000313" key="1">
    <source>
        <dbReference type="EMBL" id="TGE05600.1"/>
    </source>
</evidence>
<comment type="caution">
    <text evidence="1">The sequence shown here is derived from an EMBL/GenBank/DDBJ whole genome shotgun (WGS) entry which is preliminary data.</text>
</comment>